<dbReference type="PANTHER" id="PTHR10938">
    <property type="entry name" value="TRANSLATION INITIATION FACTOR IF-3"/>
    <property type="match status" value="1"/>
</dbReference>
<reference evidence="8 9" key="1">
    <citation type="submission" date="2015-02" db="EMBL/GenBank/DDBJ databases">
        <title>Single-cell genomics of uncultivated deep-branching MTB reveals a conserved set of magnetosome genes.</title>
        <authorList>
            <person name="Kolinko S."/>
            <person name="Richter M."/>
            <person name="Glockner F.O."/>
            <person name="Brachmann A."/>
            <person name="Schuler D."/>
        </authorList>
    </citation>
    <scope>NUCLEOTIDE SEQUENCE [LARGE SCALE GENOMIC DNA]</scope>
    <source>
        <strain evidence="8">SKK-01</strain>
    </source>
</reference>
<sequence>MARERSLDLVEVSPNSDPPVCRIMDYGKYKFDQEKKQRIAKKNQHVTQIKEIRFQVGIDDHDYHVKLKHIKEFLEKKDKVRIFLRLRGRELAHKEFATTLMEKIANDLASVGQVDSEAKFMDKTAIMVISPKK</sequence>
<evidence type="ECO:0000259" key="6">
    <source>
        <dbReference type="Pfam" id="PF00707"/>
    </source>
</evidence>
<comment type="function">
    <text evidence="5">IF-3 binds to the 30S ribosomal subunit and shifts the equilibrium between 70S ribosomes and their 50S and 30S subunits in favor of the free subunits, thus enhancing the availability of 30S subunits on which protein synthesis initiation begins.</text>
</comment>
<comment type="caution">
    <text evidence="8">The sequence shown here is derived from an EMBL/GenBank/DDBJ whole genome shotgun (WGS) entry which is preliminary data.</text>
</comment>
<dbReference type="InterPro" id="IPR001288">
    <property type="entry name" value="Translation_initiation_fac_3"/>
</dbReference>
<evidence type="ECO:0000256" key="1">
    <source>
        <dbReference type="ARBA" id="ARBA00005439"/>
    </source>
</evidence>
<dbReference type="Proteomes" id="UP000033428">
    <property type="component" value="Unassembled WGS sequence"/>
</dbReference>
<keyword evidence="9" id="KW-1185">Reference proteome</keyword>
<organism evidence="8 9">
    <name type="scientific">Candidatus Omnitrophus magneticus</name>
    <dbReference type="NCBI Taxonomy" id="1609969"/>
    <lineage>
        <taxon>Bacteria</taxon>
        <taxon>Pseudomonadati</taxon>
        <taxon>Candidatus Omnitrophota</taxon>
        <taxon>Candidatus Omnitrophus</taxon>
    </lineage>
</organism>
<evidence type="ECO:0000256" key="3">
    <source>
        <dbReference type="ARBA" id="ARBA00022917"/>
    </source>
</evidence>
<dbReference type="GO" id="GO:0032790">
    <property type="term" value="P:ribosome disassembly"/>
    <property type="evidence" value="ECO:0007669"/>
    <property type="project" value="TreeGrafter"/>
</dbReference>
<dbReference type="PATRIC" id="fig|1609969.3.peg.59"/>
<dbReference type="NCBIfam" id="TIGR00168">
    <property type="entry name" value="infC"/>
    <property type="match status" value="1"/>
</dbReference>
<dbReference type="InterPro" id="IPR019814">
    <property type="entry name" value="Translation_initiation_fac_3_N"/>
</dbReference>
<gene>
    <name evidence="8" type="ORF">OMAG_000046</name>
</gene>
<feature type="domain" description="Translation initiation factor 3 N-terminal" evidence="7">
    <location>
        <begin position="1"/>
        <end position="38"/>
    </location>
</feature>
<evidence type="ECO:0000313" key="8">
    <source>
        <dbReference type="EMBL" id="KJJ86056.1"/>
    </source>
</evidence>
<dbReference type="SUPFAM" id="SSF55200">
    <property type="entry name" value="Translation initiation factor IF3, C-terminal domain"/>
    <property type="match status" value="1"/>
</dbReference>
<protein>
    <recommendedName>
        <fullName evidence="4 5">Translation initiation factor IF-3</fullName>
    </recommendedName>
</protein>
<evidence type="ECO:0000256" key="2">
    <source>
        <dbReference type="ARBA" id="ARBA00022540"/>
    </source>
</evidence>
<dbReference type="Pfam" id="PF05198">
    <property type="entry name" value="IF3_N"/>
    <property type="match status" value="1"/>
</dbReference>
<name>A0A0F0CWV0_9BACT</name>
<comment type="subunit">
    <text evidence="5">Monomer.</text>
</comment>
<dbReference type="Gene3D" id="3.30.110.10">
    <property type="entry name" value="Translation initiation factor 3 (IF-3), C-terminal domain"/>
    <property type="match status" value="1"/>
</dbReference>
<dbReference type="InterPro" id="IPR036788">
    <property type="entry name" value="T_IF-3_C_sf"/>
</dbReference>
<dbReference type="GO" id="GO:0016020">
    <property type="term" value="C:membrane"/>
    <property type="evidence" value="ECO:0007669"/>
    <property type="project" value="TreeGrafter"/>
</dbReference>
<evidence type="ECO:0000313" key="9">
    <source>
        <dbReference type="Proteomes" id="UP000033428"/>
    </source>
</evidence>
<evidence type="ECO:0000256" key="5">
    <source>
        <dbReference type="RuleBase" id="RU000646"/>
    </source>
</evidence>
<comment type="similarity">
    <text evidence="1 5">Belongs to the IF-3 family.</text>
</comment>
<dbReference type="PANTHER" id="PTHR10938:SF0">
    <property type="entry name" value="TRANSLATION INITIATION FACTOR IF-3, MITOCHONDRIAL"/>
    <property type="match status" value="1"/>
</dbReference>
<dbReference type="InterPro" id="IPR019813">
    <property type="entry name" value="Translation_initiation_fac3_CS"/>
</dbReference>
<feature type="domain" description="Translation initiation factor 3 C-terminal" evidence="6">
    <location>
        <begin position="47"/>
        <end position="132"/>
    </location>
</feature>
<dbReference type="SUPFAM" id="SSF54364">
    <property type="entry name" value="Translation initiation factor IF3, N-terminal domain"/>
    <property type="match status" value="1"/>
</dbReference>
<dbReference type="PROSITE" id="PS00938">
    <property type="entry name" value="IF3"/>
    <property type="match status" value="1"/>
</dbReference>
<dbReference type="Pfam" id="PF00707">
    <property type="entry name" value="IF3_C"/>
    <property type="match status" value="1"/>
</dbReference>
<keyword evidence="3 5" id="KW-0648">Protein biosynthesis</keyword>
<comment type="subcellular location">
    <subcellularLocation>
        <location evidence="5">Cytoplasm</location>
    </subcellularLocation>
</comment>
<keyword evidence="2 5" id="KW-0396">Initiation factor</keyword>
<dbReference type="FunFam" id="3.30.110.10:FF:000001">
    <property type="entry name" value="Translation initiation factor IF-3"/>
    <property type="match status" value="1"/>
</dbReference>
<accession>A0A0F0CWV0</accession>
<dbReference type="GO" id="GO:0043022">
    <property type="term" value="F:ribosome binding"/>
    <property type="evidence" value="ECO:0007669"/>
    <property type="project" value="TreeGrafter"/>
</dbReference>
<dbReference type="AlphaFoldDB" id="A0A0F0CWV0"/>
<dbReference type="GO" id="GO:0005829">
    <property type="term" value="C:cytosol"/>
    <property type="evidence" value="ECO:0007669"/>
    <property type="project" value="TreeGrafter"/>
</dbReference>
<dbReference type="InterPro" id="IPR019815">
    <property type="entry name" value="Translation_initiation_fac_3_C"/>
</dbReference>
<dbReference type="GO" id="GO:0003743">
    <property type="term" value="F:translation initiation factor activity"/>
    <property type="evidence" value="ECO:0007669"/>
    <property type="project" value="UniProtKB-UniRule"/>
</dbReference>
<dbReference type="InterPro" id="IPR036787">
    <property type="entry name" value="T_IF-3_N_sf"/>
</dbReference>
<dbReference type="Gene3D" id="3.10.20.80">
    <property type="entry name" value="Translation initiation factor 3 (IF-3), N-terminal domain"/>
    <property type="match status" value="1"/>
</dbReference>
<evidence type="ECO:0000256" key="4">
    <source>
        <dbReference type="NCBIfam" id="TIGR00168"/>
    </source>
</evidence>
<evidence type="ECO:0000259" key="7">
    <source>
        <dbReference type="Pfam" id="PF05198"/>
    </source>
</evidence>
<dbReference type="EMBL" id="JYNY01000016">
    <property type="protein sequence ID" value="KJJ86056.1"/>
    <property type="molecule type" value="Genomic_DNA"/>
</dbReference>
<proteinExistence type="inferred from homology"/>